<dbReference type="Gene3D" id="2.40.340.10">
    <property type="entry name" value="MoeA, C-terminal, domain IV"/>
    <property type="match status" value="1"/>
</dbReference>
<gene>
    <name evidence="6" type="ORF">FXF49_05245</name>
</gene>
<dbReference type="UniPathway" id="UPA00344"/>
<comment type="cofactor">
    <cofactor evidence="4">
        <name>Mg(2+)</name>
        <dbReference type="ChEBI" id="CHEBI:18420"/>
    </cofactor>
</comment>
<dbReference type="NCBIfam" id="TIGR00177">
    <property type="entry name" value="molyb_syn"/>
    <property type="match status" value="1"/>
</dbReference>
<dbReference type="GO" id="GO:0046872">
    <property type="term" value="F:metal ion binding"/>
    <property type="evidence" value="ECO:0007669"/>
    <property type="project" value="UniProtKB-UniRule"/>
</dbReference>
<dbReference type="EC" id="2.10.1.1" evidence="4"/>
<evidence type="ECO:0000256" key="3">
    <source>
        <dbReference type="ARBA" id="ARBA00047317"/>
    </source>
</evidence>
<dbReference type="InterPro" id="IPR036135">
    <property type="entry name" value="MoeA_linker/N_sf"/>
</dbReference>
<dbReference type="InterPro" id="IPR038987">
    <property type="entry name" value="MoeA-like"/>
</dbReference>
<dbReference type="Gene3D" id="3.40.980.10">
    <property type="entry name" value="MoaB/Mog-like domain"/>
    <property type="match status" value="1"/>
</dbReference>
<organism evidence="6 7">
    <name type="scientific">Flexistipes sinusarabici</name>
    <dbReference type="NCBI Taxonomy" id="2352"/>
    <lineage>
        <taxon>Bacteria</taxon>
        <taxon>Pseudomonadati</taxon>
        <taxon>Deferribacterota</taxon>
        <taxon>Deferribacteres</taxon>
        <taxon>Deferribacterales</taxon>
        <taxon>Flexistipitaceae</taxon>
        <taxon>Flexistipes</taxon>
    </lineage>
</organism>
<dbReference type="PANTHER" id="PTHR10192:SF5">
    <property type="entry name" value="GEPHYRIN"/>
    <property type="match status" value="1"/>
</dbReference>
<name>A0A5D0MNV9_FLESI</name>
<accession>A0A5D0MNV9</accession>
<comment type="function">
    <text evidence="1 4">Catalyzes the insertion of molybdate into adenylated molybdopterin with the concomitant release of AMP.</text>
</comment>
<evidence type="ECO:0000313" key="7">
    <source>
        <dbReference type="Proteomes" id="UP000323337"/>
    </source>
</evidence>
<dbReference type="Pfam" id="PF00994">
    <property type="entry name" value="MoCF_biosynth"/>
    <property type="match status" value="1"/>
</dbReference>
<dbReference type="GO" id="GO:0005829">
    <property type="term" value="C:cytosol"/>
    <property type="evidence" value="ECO:0007669"/>
    <property type="project" value="TreeGrafter"/>
</dbReference>
<keyword evidence="4" id="KW-0501">Molybdenum cofactor biosynthesis</keyword>
<dbReference type="Gene3D" id="2.170.190.11">
    <property type="entry name" value="Molybdopterin biosynthesis moea protein, domain 3"/>
    <property type="match status" value="1"/>
</dbReference>
<keyword evidence="4" id="KW-0460">Magnesium</keyword>
<comment type="similarity">
    <text evidence="2 4">Belongs to the MoeA family.</text>
</comment>
<evidence type="ECO:0000256" key="1">
    <source>
        <dbReference type="ARBA" id="ARBA00002901"/>
    </source>
</evidence>
<dbReference type="InterPro" id="IPR001453">
    <property type="entry name" value="MoaB/Mog_dom"/>
</dbReference>
<keyword evidence="4" id="KW-0479">Metal-binding</keyword>
<dbReference type="Gene3D" id="3.90.105.10">
    <property type="entry name" value="Molybdopterin biosynthesis moea protein, domain 2"/>
    <property type="match status" value="1"/>
</dbReference>
<reference evidence="6 7" key="1">
    <citation type="submission" date="2019-08" db="EMBL/GenBank/DDBJ databases">
        <title>Genomic characterization of a novel candidate phylum (ARYD3) from a high temperature, high salinity tertiary oil reservoir in north central Oklahoma, USA.</title>
        <authorList>
            <person name="Youssef N.H."/>
            <person name="Yadav A."/>
            <person name="Elshahed M.S."/>
        </authorList>
    </citation>
    <scope>NUCLEOTIDE SEQUENCE [LARGE SCALE GENOMIC DNA]</scope>
    <source>
        <strain evidence="6">ARYD1</strain>
    </source>
</reference>
<evidence type="ECO:0000256" key="4">
    <source>
        <dbReference type="RuleBase" id="RU365090"/>
    </source>
</evidence>
<dbReference type="Proteomes" id="UP000323337">
    <property type="component" value="Unassembled WGS sequence"/>
</dbReference>
<dbReference type="GO" id="GO:0006777">
    <property type="term" value="P:Mo-molybdopterin cofactor biosynthetic process"/>
    <property type="evidence" value="ECO:0007669"/>
    <property type="project" value="UniProtKB-UniRule"/>
</dbReference>
<dbReference type="SUPFAM" id="SSF53218">
    <property type="entry name" value="Molybdenum cofactor biosynthesis proteins"/>
    <property type="match status" value="1"/>
</dbReference>
<dbReference type="SUPFAM" id="SSF63882">
    <property type="entry name" value="MoeA N-terminal region -like"/>
    <property type="match status" value="1"/>
</dbReference>
<dbReference type="CDD" id="cd00887">
    <property type="entry name" value="MoeA"/>
    <property type="match status" value="1"/>
</dbReference>
<proteinExistence type="inferred from homology"/>
<dbReference type="Pfam" id="PF03453">
    <property type="entry name" value="MoeA_N"/>
    <property type="match status" value="1"/>
</dbReference>
<evidence type="ECO:0000313" key="6">
    <source>
        <dbReference type="EMBL" id="TYB33655.1"/>
    </source>
</evidence>
<dbReference type="PANTHER" id="PTHR10192">
    <property type="entry name" value="MOLYBDOPTERIN BIOSYNTHESIS PROTEIN"/>
    <property type="match status" value="1"/>
</dbReference>
<evidence type="ECO:0000259" key="5">
    <source>
        <dbReference type="SMART" id="SM00852"/>
    </source>
</evidence>
<sequence length="396" mass="44332">MNILTDLWDARKTVLNCAFPTLSETVSLEQGMGKILARKILSPVDLPHFDRSRMDGYCINAEISDFSKPFKIKAEISASDYPENIPGKNDALKVATGSMIPENADMVVPLEYSKNQDGKLFLEKAEKRFIDIKGSKIKQSEQIFPSGHRLDHRDLELLASLKISHIEVSMPPKIGVISTGGEITHLFHSKHSIVNSNFYMLTALLNKLNIPHSYLGVVPDSKNELAEVLKTASERYDIITTFGGTGFSRFDLLTNTIRELGGKVLIEGINASPGKTFKFAELNGRPVFIFPGTPESAVVSTEFFLIPFVKKIMAPDSGDFHTQKSVINFDLKKKEGFYKLIQTYTYFDNGSLYSADRYSVNIPDSLSSFRSISVIEKNKEKIQKGEECDTLLTYYL</sequence>
<dbReference type="GO" id="GO:0061599">
    <property type="term" value="F:molybdopterin molybdotransferase activity"/>
    <property type="evidence" value="ECO:0007669"/>
    <property type="project" value="UniProtKB-UniRule"/>
</dbReference>
<feature type="domain" description="MoaB/Mog" evidence="5">
    <location>
        <begin position="175"/>
        <end position="311"/>
    </location>
</feature>
<dbReference type="InterPro" id="IPR036688">
    <property type="entry name" value="MoeA_C_domain_IV_sf"/>
</dbReference>
<dbReference type="EMBL" id="VSIV01000122">
    <property type="protein sequence ID" value="TYB33655.1"/>
    <property type="molecule type" value="Genomic_DNA"/>
</dbReference>
<keyword evidence="4" id="KW-0500">Molybdenum</keyword>
<comment type="caution">
    <text evidence="6">The sequence shown here is derived from an EMBL/GenBank/DDBJ whole genome shotgun (WGS) entry which is preliminary data.</text>
</comment>
<dbReference type="AlphaFoldDB" id="A0A5D0MNV9"/>
<protein>
    <recommendedName>
        <fullName evidence="4">Molybdopterin molybdenumtransferase</fullName>
        <ecNumber evidence="4">2.10.1.1</ecNumber>
    </recommendedName>
</protein>
<evidence type="ECO:0000256" key="2">
    <source>
        <dbReference type="ARBA" id="ARBA00010763"/>
    </source>
</evidence>
<dbReference type="InterPro" id="IPR036425">
    <property type="entry name" value="MoaB/Mog-like_dom_sf"/>
</dbReference>
<dbReference type="RefSeq" id="WP_303700863.1">
    <property type="nucleotide sequence ID" value="NZ_VSIV01000122.1"/>
</dbReference>
<keyword evidence="4 6" id="KW-0808">Transferase</keyword>
<dbReference type="InterPro" id="IPR005110">
    <property type="entry name" value="MoeA_linker/N"/>
</dbReference>
<dbReference type="SMART" id="SM00852">
    <property type="entry name" value="MoCF_biosynth"/>
    <property type="match status" value="1"/>
</dbReference>
<comment type="pathway">
    <text evidence="4">Cofactor biosynthesis; molybdopterin biosynthesis.</text>
</comment>
<comment type="catalytic activity">
    <reaction evidence="3">
        <text>adenylyl-molybdopterin + molybdate = Mo-molybdopterin + AMP + H(+)</text>
        <dbReference type="Rhea" id="RHEA:35047"/>
        <dbReference type="ChEBI" id="CHEBI:15378"/>
        <dbReference type="ChEBI" id="CHEBI:36264"/>
        <dbReference type="ChEBI" id="CHEBI:62727"/>
        <dbReference type="ChEBI" id="CHEBI:71302"/>
        <dbReference type="ChEBI" id="CHEBI:456215"/>
        <dbReference type="EC" id="2.10.1.1"/>
    </reaction>
</comment>